<evidence type="ECO:0000259" key="1">
    <source>
        <dbReference type="PROSITE" id="PS51186"/>
    </source>
</evidence>
<dbReference type="GO" id="GO:0016747">
    <property type="term" value="F:acyltransferase activity, transferring groups other than amino-acyl groups"/>
    <property type="evidence" value="ECO:0007669"/>
    <property type="project" value="InterPro"/>
</dbReference>
<dbReference type="InterPro" id="IPR000182">
    <property type="entry name" value="GNAT_dom"/>
</dbReference>
<sequence length="135" mass="14648">MTKPKIRVLDPDEHGLLVGLGPFKDRGPDPATSLVVVAEDEQGKIIGYWCAFNAVHLEPLWVAEAERDNGVGMAMWAGLREALKEHGVANGFAMIADEDLLTHLPLAVGKLGFKRVPVSTLFIDLDGETEGFVRA</sequence>
<dbReference type="Pfam" id="PF00583">
    <property type="entry name" value="Acetyltransf_1"/>
    <property type="match status" value="1"/>
</dbReference>
<dbReference type="EMBL" id="LAZR01015708">
    <property type="protein sequence ID" value="KKM07730.1"/>
    <property type="molecule type" value="Genomic_DNA"/>
</dbReference>
<reference evidence="2" key="1">
    <citation type="journal article" date="2015" name="Nature">
        <title>Complex archaea that bridge the gap between prokaryotes and eukaryotes.</title>
        <authorList>
            <person name="Spang A."/>
            <person name="Saw J.H."/>
            <person name="Jorgensen S.L."/>
            <person name="Zaremba-Niedzwiedzka K."/>
            <person name="Martijn J."/>
            <person name="Lind A.E."/>
            <person name="van Eijk R."/>
            <person name="Schleper C."/>
            <person name="Guy L."/>
            <person name="Ettema T.J."/>
        </authorList>
    </citation>
    <scope>NUCLEOTIDE SEQUENCE</scope>
</reference>
<evidence type="ECO:0000313" key="2">
    <source>
        <dbReference type="EMBL" id="KKM07730.1"/>
    </source>
</evidence>
<gene>
    <name evidence="2" type="ORF">LCGC14_1731010</name>
</gene>
<feature type="domain" description="N-acetyltransferase" evidence="1">
    <location>
        <begin position="1"/>
        <end position="135"/>
    </location>
</feature>
<name>A0A0F9H9G5_9ZZZZ</name>
<accession>A0A0F9H9G5</accession>
<comment type="caution">
    <text evidence="2">The sequence shown here is derived from an EMBL/GenBank/DDBJ whole genome shotgun (WGS) entry which is preliminary data.</text>
</comment>
<dbReference type="SUPFAM" id="SSF55729">
    <property type="entry name" value="Acyl-CoA N-acyltransferases (Nat)"/>
    <property type="match status" value="1"/>
</dbReference>
<dbReference type="CDD" id="cd04301">
    <property type="entry name" value="NAT_SF"/>
    <property type="match status" value="1"/>
</dbReference>
<dbReference type="InterPro" id="IPR016181">
    <property type="entry name" value="Acyl_CoA_acyltransferase"/>
</dbReference>
<dbReference type="Gene3D" id="3.40.630.30">
    <property type="match status" value="1"/>
</dbReference>
<organism evidence="2">
    <name type="scientific">marine sediment metagenome</name>
    <dbReference type="NCBI Taxonomy" id="412755"/>
    <lineage>
        <taxon>unclassified sequences</taxon>
        <taxon>metagenomes</taxon>
        <taxon>ecological metagenomes</taxon>
    </lineage>
</organism>
<protein>
    <recommendedName>
        <fullName evidence="1">N-acetyltransferase domain-containing protein</fullName>
    </recommendedName>
</protein>
<proteinExistence type="predicted"/>
<dbReference type="AlphaFoldDB" id="A0A0F9H9G5"/>
<dbReference type="PROSITE" id="PS51186">
    <property type="entry name" value="GNAT"/>
    <property type="match status" value="1"/>
</dbReference>
<feature type="non-terminal residue" evidence="2">
    <location>
        <position position="135"/>
    </location>
</feature>